<dbReference type="NCBIfam" id="NF009154">
    <property type="entry name" value="PRK12497.3-3"/>
    <property type="match status" value="1"/>
</dbReference>
<feature type="region of interest" description="Disordered" evidence="3">
    <location>
        <begin position="1"/>
        <end position="20"/>
    </location>
</feature>
<evidence type="ECO:0000313" key="4">
    <source>
        <dbReference type="EMBL" id="XDS47372.1"/>
    </source>
</evidence>
<accession>A0AB39UFS7</accession>
<protein>
    <recommendedName>
        <fullName evidence="2">UPF0102 protein QN062_02035</fullName>
    </recommendedName>
</protein>
<dbReference type="KEGG" id="bfk:QN062_02035"/>
<evidence type="ECO:0000313" key="5">
    <source>
        <dbReference type="EMBL" id="XDS47920.1"/>
    </source>
</evidence>
<dbReference type="CDD" id="cd20736">
    <property type="entry name" value="PoNe_Nuclease"/>
    <property type="match status" value="1"/>
</dbReference>
<name>A0AB39UFS7_9BIFI</name>
<evidence type="ECO:0000256" key="3">
    <source>
        <dbReference type="SAM" id="MobiDB-lite"/>
    </source>
</evidence>
<dbReference type="SUPFAM" id="SSF52980">
    <property type="entry name" value="Restriction endonuclease-like"/>
    <property type="match status" value="1"/>
</dbReference>
<dbReference type="InterPro" id="IPR003509">
    <property type="entry name" value="UPF0102_YraN-like"/>
</dbReference>
<feature type="compositionally biased region" description="Polar residues" evidence="3">
    <location>
        <begin position="1"/>
        <end position="14"/>
    </location>
</feature>
<dbReference type="EMBL" id="CP129683">
    <property type="protein sequence ID" value="XDS50997.1"/>
    <property type="molecule type" value="Genomic_DNA"/>
</dbReference>
<dbReference type="InterPro" id="IPR011856">
    <property type="entry name" value="tRNA_endonuc-like_dom_sf"/>
</dbReference>
<dbReference type="AlphaFoldDB" id="A0AB39UFS7"/>
<dbReference type="PANTHER" id="PTHR34039">
    <property type="entry name" value="UPF0102 PROTEIN YRAN"/>
    <property type="match status" value="1"/>
</dbReference>
<evidence type="ECO:0000256" key="1">
    <source>
        <dbReference type="ARBA" id="ARBA00006738"/>
    </source>
</evidence>
<dbReference type="Gene3D" id="3.40.1350.10">
    <property type="match status" value="1"/>
</dbReference>
<evidence type="ECO:0000256" key="2">
    <source>
        <dbReference type="HAMAP-Rule" id="MF_00048"/>
    </source>
</evidence>
<dbReference type="NCBIfam" id="TIGR00252">
    <property type="entry name" value="YraN family protein"/>
    <property type="match status" value="1"/>
</dbReference>
<organism evidence="5">
    <name type="scientific">Bifidobacterium fermentum</name>
    <dbReference type="NCBI Taxonomy" id="3059035"/>
    <lineage>
        <taxon>Bacteria</taxon>
        <taxon>Bacillati</taxon>
        <taxon>Actinomycetota</taxon>
        <taxon>Actinomycetes</taxon>
        <taxon>Bifidobacteriales</taxon>
        <taxon>Bifidobacteriaceae</taxon>
        <taxon>Bifidobacterium</taxon>
    </lineage>
</organism>
<dbReference type="Pfam" id="PF02021">
    <property type="entry name" value="UPF0102"/>
    <property type="match status" value="1"/>
</dbReference>
<dbReference type="RefSeq" id="WP_369341961.1">
    <property type="nucleotide sequence ID" value="NZ_CP129675.1"/>
</dbReference>
<dbReference type="PANTHER" id="PTHR34039:SF1">
    <property type="entry name" value="UPF0102 PROTEIN YRAN"/>
    <property type="match status" value="1"/>
</dbReference>
<sequence>MNTQLAARTKNASNPLPDELLEPGLSPRSLGILGESYAEQWLTCRGWTILDRNWHTRYGELDIIATDTEGVIVFVEVKTRRNHRFGHPHEAVDFRKRRNLRRAGSQWLFDRTHCVTHNGVRFDVIGISVLGKTVYVNHVRSAF</sequence>
<proteinExistence type="inferred from homology"/>
<comment type="similarity">
    <text evidence="1 2">Belongs to the UPF0102 family.</text>
</comment>
<dbReference type="NCBIfam" id="NF009150">
    <property type="entry name" value="PRK12497.1-3"/>
    <property type="match status" value="1"/>
</dbReference>
<reference evidence="5" key="1">
    <citation type="submission" date="2023-07" db="EMBL/GenBank/DDBJ databases">
        <title>Bifidobacterium aquikefiriaerophilum sp. nov. and Bifidobacterium eccum sp. nov., isolated from water kefir.</title>
        <authorList>
            <person name="Breselge S."/>
            <person name="Bellassi P."/>
            <person name="Barcenilla C."/>
            <person name="Alvarez-Ordonez A."/>
            <person name="Morelli L."/>
            <person name="Cotter P.D."/>
        </authorList>
    </citation>
    <scope>NUCLEOTIDE SEQUENCE</scope>
    <source>
        <strain evidence="6">WK012_4_13</strain>
        <strain evidence="5">WK013_4_14</strain>
        <strain evidence="4">WK048_4_13</strain>
    </source>
</reference>
<dbReference type="InterPro" id="IPR011335">
    <property type="entry name" value="Restrct_endonuc-II-like"/>
</dbReference>
<dbReference type="EMBL" id="CP129682">
    <property type="protein sequence ID" value="XDS47920.1"/>
    <property type="molecule type" value="Genomic_DNA"/>
</dbReference>
<dbReference type="GO" id="GO:0003676">
    <property type="term" value="F:nucleic acid binding"/>
    <property type="evidence" value="ECO:0007669"/>
    <property type="project" value="InterPro"/>
</dbReference>
<evidence type="ECO:0000313" key="6">
    <source>
        <dbReference type="EMBL" id="XDS50997.1"/>
    </source>
</evidence>
<dbReference type="EMBL" id="CP129675">
    <property type="protein sequence ID" value="XDS47372.1"/>
    <property type="molecule type" value="Genomic_DNA"/>
</dbReference>
<dbReference type="HAMAP" id="MF_00048">
    <property type="entry name" value="UPF0102"/>
    <property type="match status" value="1"/>
</dbReference>
<gene>
    <name evidence="6" type="ORF">QN062_02035</name>
    <name evidence="5" type="ORF">QN216_06040</name>
    <name evidence="4" type="ORF">QN217_04410</name>
</gene>